<evidence type="ECO:0000313" key="3">
    <source>
        <dbReference type="RefSeq" id="XP_011497508.1"/>
    </source>
</evidence>
<protein>
    <submittedName>
        <fullName evidence="3">Uncharacterized protein LOC105361903</fullName>
    </submittedName>
</protein>
<dbReference type="KEGG" id="csol:105361903"/>
<dbReference type="RefSeq" id="XP_011497508.1">
    <property type="nucleotide sequence ID" value="XM_011499206.1"/>
</dbReference>
<dbReference type="AlphaFoldDB" id="A0AAJ6YG92"/>
<accession>A0AAJ6YG92</accession>
<organism evidence="2 3">
    <name type="scientific">Ceratosolen solmsi marchali</name>
    <dbReference type="NCBI Taxonomy" id="326594"/>
    <lineage>
        <taxon>Eukaryota</taxon>
        <taxon>Metazoa</taxon>
        <taxon>Ecdysozoa</taxon>
        <taxon>Arthropoda</taxon>
        <taxon>Hexapoda</taxon>
        <taxon>Insecta</taxon>
        <taxon>Pterygota</taxon>
        <taxon>Neoptera</taxon>
        <taxon>Endopterygota</taxon>
        <taxon>Hymenoptera</taxon>
        <taxon>Apocrita</taxon>
        <taxon>Proctotrupomorpha</taxon>
        <taxon>Chalcidoidea</taxon>
        <taxon>Agaonidae</taxon>
        <taxon>Agaoninae</taxon>
        <taxon>Ceratosolen</taxon>
    </lineage>
</organism>
<dbReference type="Proteomes" id="UP000695007">
    <property type="component" value="Unplaced"/>
</dbReference>
<keyword evidence="1" id="KW-1133">Transmembrane helix</keyword>
<name>A0AAJ6YG92_9HYME</name>
<evidence type="ECO:0000313" key="2">
    <source>
        <dbReference type="Proteomes" id="UP000695007"/>
    </source>
</evidence>
<keyword evidence="1" id="KW-0472">Membrane</keyword>
<keyword evidence="1" id="KW-0812">Transmembrane</keyword>
<dbReference type="GeneID" id="105361903"/>
<feature type="transmembrane region" description="Helical" evidence="1">
    <location>
        <begin position="22"/>
        <end position="46"/>
    </location>
</feature>
<keyword evidence="2" id="KW-1185">Reference proteome</keyword>
<sequence length="111" mass="12314">MSEEVTWSTTEMTLTPEEEDTIVTLVVVVIGILAAIIFLFSMGLFIDCRTQKKVGATSKRKRLRLKMPPLGRAQRQQRTGTRREDSKCLAADMCPNGASEYASTCCVDVIV</sequence>
<gene>
    <name evidence="3" type="primary">LOC105361903</name>
</gene>
<proteinExistence type="predicted"/>
<evidence type="ECO:0000256" key="1">
    <source>
        <dbReference type="SAM" id="Phobius"/>
    </source>
</evidence>
<reference evidence="3" key="1">
    <citation type="submission" date="2025-08" db="UniProtKB">
        <authorList>
            <consortium name="RefSeq"/>
        </authorList>
    </citation>
    <scope>IDENTIFICATION</scope>
</reference>